<evidence type="ECO:0000256" key="1">
    <source>
        <dbReference type="SAM" id="MobiDB-lite"/>
    </source>
</evidence>
<dbReference type="PRINTS" id="PR00364">
    <property type="entry name" value="DISEASERSIST"/>
</dbReference>
<dbReference type="STRING" id="1912961.BU204_10395"/>
<comment type="caution">
    <text evidence="3">The sequence shown here is derived from an EMBL/GenBank/DDBJ whole genome shotgun (WGS) entry which is preliminary data.</text>
</comment>
<dbReference type="GO" id="GO:0003677">
    <property type="term" value="F:DNA binding"/>
    <property type="evidence" value="ECO:0007669"/>
    <property type="project" value="InterPro"/>
</dbReference>
<dbReference type="InterPro" id="IPR010982">
    <property type="entry name" value="Lambda_DNA-bd_dom_sf"/>
</dbReference>
<feature type="domain" description="HTH cro/C1-type" evidence="2">
    <location>
        <begin position="12"/>
        <end position="67"/>
    </location>
</feature>
<feature type="region of interest" description="Disordered" evidence="1">
    <location>
        <begin position="73"/>
        <end position="98"/>
    </location>
</feature>
<dbReference type="Proteomes" id="UP000185596">
    <property type="component" value="Unassembled WGS sequence"/>
</dbReference>
<dbReference type="SUPFAM" id="SSF52540">
    <property type="entry name" value="P-loop containing nucleoside triphosphate hydrolases"/>
    <property type="match status" value="1"/>
</dbReference>
<dbReference type="Pfam" id="PF13176">
    <property type="entry name" value="TPR_7"/>
    <property type="match status" value="1"/>
</dbReference>
<accession>A0A1Q8CTE6</accession>
<dbReference type="SUPFAM" id="SSF47413">
    <property type="entry name" value="lambda repressor-like DNA-binding domains"/>
    <property type="match status" value="1"/>
</dbReference>
<protein>
    <recommendedName>
        <fullName evidence="2">HTH cro/C1-type domain-containing protein</fullName>
    </recommendedName>
</protein>
<dbReference type="CDD" id="cd00093">
    <property type="entry name" value="HTH_XRE"/>
    <property type="match status" value="1"/>
</dbReference>
<evidence type="ECO:0000313" key="4">
    <source>
        <dbReference type="Proteomes" id="UP000185596"/>
    </source>
</evidence>
<gene>
    <name evidence="3" type="ORF">BU204_10395</name>
</gene>
<organism evidence="3 4">
    <name type="scientific">Actinophytocola xanthii</name>
    <dbReference type="NCBI Taxonomy" id="1912961"/>
    <lineage>
        <taxon>Bacteria</taxon>
        <taxon>Bacillati</taxon>
        <taxon>Actinomycetota</taxon>
        <taxon>Actinomycetes</taxon>
        <taxon>Pseudonocardiales</taxon>
        <taxon>Pseudonocardiaceae</taxon>
    </lineage>
</organism>
<dbReference type="PROSITE" id="PS50943">
    <property type="entry name" value="HTH_CROC1"/>
    <property type="match status" value="1"/>
</dbReference>
<dbReference type="AlphaFoldDB" id="A0A1Q8CTE6"/>
<dbReference type="InterPro" id="IPR027417">
    <property type="entry name" value="P-loop_NTPase"/>
</dbReference>
<dbReference type="Gene3D" id="1.25.40.10">
    <property type="entry name" value="Tetratricopeptide repeat domain"/>
    <property type="match status" value="2"/>
</dbReference>
<dbReference type="Pfam" id="PF13181">
    <property type="entry name" value="TPR_8"/>
    <property type="match status" value="1"/>
</dbReference>
<evidence type="ECO:0000313" key="3">
    <source>
        <dbReference type="EMBL" id="OLF17617.1"/>
    </source>
</evidence>
<dbReference type="SUPFAM" id="SSF48452">
    <property type="entry name" value="TPR-like"/>
    <property type="match status" value="2"/>
</dbReference>
<dbReference type="InterPro" id="IPR001387">
    <property type="entry name" value="Cro/C1-type_HTH"/>
</dbReference>
<reference evidence="3 4" key="1">
    <citation type="submission" date="2016-12" db="EMBL/GenBank/DDBJ databases">
        <title>The draft genome sequence of Actinophytocola sp. 11-183.</title>
        <authorList>
            <person name="Wang W."/>
            <person name="Yuan L."/>
        </authorList>
    </citation>
    <scope>NUCLEOTIDE SEQUENCE [LARGE SCALE GENOMIC DNA]</scope>
    <source>
        <strain evidence="3 4">11-183</strain>
    </source>
</reference>
<dbReference type="InterPro" id="IPR003593">
    <property type="entry name" value="AAA+_ATPase"/>
</dbReference>
<dbReference type="SMART" id="SM00382">
    <property type="entry name" value="AAA"/>
    <property type="match status" value="1"/>
</dbReference>
<dbReference type="PANTHER" id="PTHR47691">
    <property type="entry name" value="REGULATOR-RELATED"/>
    <property type="match status" value="1"/>
</dbReference>
<name>A0A1Q8CTE6_9PSEU</name>
<dbReference type="GO" id="GO:0043531">
    <property type="term" value="F:ADP binding"/>
    <property type="evidence" value="ECO:0007669"/>
    <property type="project" value="InterPro"/>
</dbReference>
<dbReference type="OrthoDB" id="7628974at2"/>
<dbReference type="Gene3D" id="1.10.260.40">
    <property type="entry name" value="lambda repressor-like DNA-binding domains"/>
    <property type="match status" value="1"/>
</dbReference>
<dbReference type="SMART" id="SM00028">
    <property type="entry name" value="TPR"/>
    <property type="match status" value="3"/>
</dbReference>
<dbReference type="EMBL" id="MSIE01000015">
    <property type="protein sequence ID" value="OLF17617.1"/>
    <property type="molecule type" value="Genomic_DNA"/>
</dbReference>
<dbReference type="PANTHER" id="PTHR47691:SF3">
    <property type="entry name" value="HTH-TYPE TRANSCRIPTIONAL REGULATOR RV0890C-RELATED"/>
    <property type="match status" value="1"/>
</dbReference>
<dbReference type="Pfam" id="PF00931">
    <property type="entry name" value="NB-ARC"/>
    <property type="match status" value="1"/>
</dbReference>
<dbReference type="SMART" id="SM00530">
    <property type="entry name" value="HTH_XRE"/>
    <property type="match status" value="1"/>
</dbReference>
<keyword evidence="4" id="KW-1185">Reference proteome</keyword>
<dbReference type="Gene3D" id="3.40.50.300">
    <property type="entry name" value="P-loop containing nucleotide triphosphate hydrolases"/>
    <property type="match status" value="1"/>
</dbReference>
<sequence>MWGRVSTFGEVLVRFRRQAGLTQEGLAEASGLSVRALRDVERGRTRAVQRRSAEALADALGLAGTDRNLFVSAAREGRRRTAESGTPPGESETAPAEYTGLPLAVPDLVGRDDELAWLSELAATGGTVAVVGHPGVGKTALALAAARRLRSAFPDGCLWVDLRGMDEQPVTVRAALDRLLRALGVPSSEDSSSESDQVVLYRSVLAGRRTLVVLDNAADELQVRPLLAATPGCLTLVTCRQVLAGLEGVRWLWLEPLAEGAALDLLATIVGEDRVTAEPRAAAELAELCGNLPLAVRIAGNRLATRPRWSLSYLVDLLGDERTRLGSLSAGDLRMRPVFEMSYRRLPPTVRLVFRRLAAVPGVDFGDELAAVATGMSGPEVRLCLGELADASLLQARPAGRFQFHDLLRLFAIERWEAEEASATREQVSDAVRGHLLSTATAAADAFAPAASRGGVFGSDAEAGEWLAREESNWIAVHRAAAGAGEHRPVVELATALVWYANHRWLGLPWVEIFELGATAASAIGDRAAEATLLNDLGWALGVCLGDRAASLRTHQQALAAAIESGERREETEAYAFIGTALEFLGRPEEALEFARQAAARAEEFDFWLVRLSVLNRLASVLHSLGRYEEALSVYHDVLAEADRQQSGASLETRRMMVAYVKEGVGDCLVALGKLREAAETFRETRRTRVELGSVGNVAVAALNEGRAWLLAKEYERARECLHYALDAYGDLAPNGRAQVLAELARLPAQ</sequence>
<dbReference type="InterPro" id="IPR011990">
    <property type="entry name" value="TPR-like_helical_dom_sf"/>
</dbReference>
<proteinExistence type="predicted"/>
<evidence type="ECO:0000259" key="2">
    <source>
        <dbReference type="PROSITE" id="PS50943"/>
    </source>
</evidence>
<dbReference type="InterPro" id="IPR002182">
    <property type="entry name" value="NB-ARC"/>
</dbReference>
<dbReference type="InterPro" id="IPR019734">
    <property type="entry name" value="TPR_rpt"/>
</dbReference>
<dbReference type="Pfam" id="PF13560">
    <property type="entry name" value="HTH_31"/>
    <property type="match status" value="1"/>
</dbReference>